<keyword evidence="3" id="KW-0143">Chaperone</keyword>
<dbReference type="RefSeq" id="WP_160602852.1">
    <property type="nucleotide sequence ID" value="NZ_WTYX01000001.1"/>
</dbReference>
<dbReference type="SUPFAM" id="SSF160909">
    <property type="entry name" value="ATP12-like"/>
    <property type="match status" value="1"/>
</dbReference>
<comment type="similarity">
    <text evidence="1">Belongs to the ATP12 family.</text>
</comment>
<name>A0A844ZRM0_9SPHN</name>
<gene>
    <name evidence="4" type="ORF">GRI41_01350</name>
</gene>
<dbReference type="PANTHER" id="PTHR21013">
    <property type="entry name" value="ATP SYNTHASE MITOCHONDRIAL F1 COMPLEX ASSEMBLY FACTOR 2/ATP12 PROTEIN, MITOCHONDRIAL PRECURSOR"/>
    <property type="match status" value="1"/>
</dbReference>
<organism evidence="4 5">
    <name type="scientific">Pontixanthobacter aquaemixtae</name>
    <dbReference type="NCBI Taxonomy" id="1958940"/>
    <lineage>
        <taxon>Bacteria</taxon>
        <taxon>Pseudomonadati</taxon>
        <taxon>Pseudomonadota</taxon>
        <taxon>Alphaproteobacteria</taxon>
        <taxon>Sphingomonadales</taxon>
        <taxon>Erythrobacteraceae</taxon>
        <taxon>Pontixanthobacter</taxon>
    </lineage>
</organism>
<dbReference type="Gene3D" id="1.10.3580.10">
    <property type="entry name" value="ATP12 ATPase"/>
    <property type="match status" value="1"/>
</dbReference>
<reference evidence="4 5" key="1">
    <citation type="submission" date="2019-12" db="EMBL/GenBank/DDBJ databases">
        <title>Genomic-based taxomic classification of the family Erythrobacteraceae.</title>
        <authorList>
            <person name="Xu L."/>
        </authorList>
    </citation>
    <scope>NUCLEOTIDE SEQUENCE [LARGE SCALE GENOMIC DNA]</scope>
    <source>
        <strain evidence="4 5">KCTC 52763</strain>
    </source>
</reference>
<dbReference type="OrthoDB" id="9797825at2"/>
<dbReference type="Proteomes" id="UP000442714">
    <property type="component" value="Unassembled WGS sequence"/>
</dbReference>
<sequence>MKRFFKDVTVDAADDQFRVLLDGRAVKTQLGKPQFLPTQGLAEAMAAEWSEQGDKIDPARFRFRDLADFAIDMVAPDPDATVTKLLGFIETDTLCYRADPEEPLYRKQQEIWDPLLTAFEERESVSIERISGIMHKPQAPETHEKLSERLTSLDCFSLAALQTMTSLAASLTVGLSALEKDADPDALWRAANLEEDWQIELWGEDAEAADVRANRHADFLSAWNFAKLAGA</sequence>
<proteinExistence type="inferred from homology"/>
<keyword evidence="2" id="KW-0809">Transit peptide</keyword>
<dbReference type="InterPro" id="IPR023335">
    <property type="entry name" value="ATP12_ortho_dom_sf"/>
</dbReference>
<accession>A0A844ZRM0</accession>
<evidence type="ECO:0000313" key="4">
    <source>
        <dbReference type="EMBL" id="MXO89457.1"/>
    </source>
</evidence>
<evidence type="ECO:0000256" key="1">
    <source>
        <dbReference type="ARBA" id="ARBA00008231"/>
    </source>
</evidence>
<dbReference type="GO" id="GO:0043461">
    <property type="term" value="P:proton-transporting ATP synthase complex assembly"/>
    <property type="evidence" value="ECO:0007669"/>
    <property type="project" value="InterPro"/>
</dbReference>
<keyword evidence="5" id="KW-1185">Reference proteome</keyword>
<evidence type="ECO:0000313" key="5">
    <source>
        <dbReference type="Proteomes" id="UP000442714"/>
    </source>
</evidence>
<dbReference type="InterPro" id="IPR042272">
    <property type="entry name" value="ATP12_ATP_synth-F1-assembly_N"/>
</dbReference>
<dbReference type="EMBL" id="WTYX01000001">
    <property type="protein sequence ID" value="MXO89457.1"/>
    <property type="molecule type" value="Genomic_DNA"/>
</dbReference>
<evidence type="ECO:0000256" key="2">
    <source>
        <dbReference type="ARBA" id="ARBA00022946"/>
    </source>
</evidence>
<dbReference type="AlphaFoldDB" id="A0A844ZRM0"/>
<dbReference type="InterPro" id="IPR011419">
    <property type="entry name" value="ATP12_ATP_synth-F1-assembly"/>
</dbReference>
<protein>
    <submittedName>
        <fullName evidence="4">Molecular chaperone</fullName>
    </submittedName>
</protein>
<evidence type="ECO:0000256" key="3">
    <source>
        <dbReference type="ARBA" id="ARBA00023186"/>
    </source>
</evidence>
<dbReference type="Pfam" id="PF07542">
    <property type="entry name" value="ATP12"/>
    <property type="match status" value="1"/>
</dbReference>
<dbReference type="Gene3D" id="3.30.2180.10">
    <property type="entry name" value="ATP12-like"/>
    <property type="match status" value="1"/>
</dbReference>
<comment type="caution">
    <text evidence="4">The sequence shown here is derived from an EMBL/GenBank/DDBJ whole genome shotgun (WGS) entry which is preliminary data.</text>
</comment>
<dbReference type="PANTHER" id="PTHR21013:SF10">
    <property type="entry name" value="ATP SYNTHASE MITOCHONDRIAL F1 COMPLEX ASSEMBLY FACTOR 2"/>
    <property type="match status" value="1"/>
</dbReference>